<protein>
    <submittedName>
        <fullName evidence="1">Transposon Ty3-I Gag-Pol poly</fullName>
    </submittedName>
</protein>
<reference evidence="1" key="1">
    <citation type="submission" date="2020-07" db="EMBL/GenBank/DDBJ databases">
        <title>Clarias magur genome sequencing, assembly and annotation.</title>
        <authorList>
            <person name="Kushwaha B."/>
            <person name="Kumar R."/>
            <person name="Das P."/>
            <person name="Joshi C.G."/>
            <person name="Kumar D."/>
            <person name="Nagpure N.S."/>
            <person name="Pandey M."/>
            <person name="Agarwal S."/>
            <person name="Srivastava S."/>
            <person name="Singh M."/>
            <person name="Sahoo L."/>
            <person name="Jayasankar P."/>
            <person name="Meher P.K."/>
            <person name="Koringa P.G."/>
            <person name="Iquebal M.A."/>
            <person name="Das S.P."/>
            <person name="Bit A."/>
            <person name="Patnaik S."/>
            <person name="Patel N."/>
            <person name="Shah T.M."/>
            <person name="Hinsu A."/>
            <person name="Jena J.K."/>
        </authorList>
    </citation>
    <scope>NUCLEOTIDE SEQUENCE</scope>
    <source>
        <strain evidence="1">CIFAMagur01</strain>
        <tissue evidence="1">Testis</tissue>
    </source>
</reference>
<comment type="caution">
    <text evidence="1">The sequence shown here is derived from an EMBL/GenBank/DDBJ whole genome shotgun (WGS) entry which is preliminary data.</text>
</comment>
<organism evidence="1 2">
    <name type="scientific">Clarias magur</name>
    <name type="common">Asian catfish</name>
    <name type="synonym">Macropteronotus magur</name>
    <dbReference type="NCBI Taxonomy" id="1594786"/>
    <lineage>
        <taxon>Eukaryota</taxon>
        <taxon>Metazoa</taxon>
        <taxon>Chordata</taxon>
        <taxon>Craniata</taxon>
        <taxon>Vertebrata</taxon>
        <taxon>Euteleostomi</taxon>
        <taxon>Actinopterygii</taxon>
        <taxon>Neopterygii</taxon>
        <taxon>Teleostei</taxon>
        <taxon>Ostariophysi</taxon>
        <taxon>Siluriformes</taxon>
        <taxon>Clariidae</taxon>
        <taxon>Clarias</taxon>
    </lineage>
</organism>
<gene>
    <name evidence="1" type="ORF">DAT39_022109</name>
</gene>
<proteinExistence type="predicted"/>
<evidence type="ECO:0000313" key="2">
    <source>
        <dbReference type="Proteomes" id="UP000727407"/>
    </source>
</evidence>
<dbReference type="OrthoDB" id="775972at2759"/>
<sequence length="94" mass="10917">MLHRTIPPDHPAYATVERQEALFQAVRSNIVRAQERQGRYYNARRRAVTYNVGDLVWVRAFPQSRAEDSHMAKLAPKWKGPAKILKALNKVNYQ</sequence>
<keyword evidence="2" id="KW-1185">Reference proteome</keyword>
<dbReference type="AlphaFoldDB" id="A0A8J4WQ83"/>
<dbReference type="EMBL" id="QNUK01001059">
    <property type="protein sequence ID" value="KAF5887895.1"/>
    <property type="molecule type" value="Genomic_DNA"/>
</dbReference>
<feature type="non-terminal residue" evidence="1">
    <location>
        <position position="94"/>
    </location>
</feature>
<accession>A0A8J4WQ83</accession>
<dbReference type="Proteomes" id="UP000727407">
    <property type="component" value="Unassembled WGS sequence"/>
</dbReference>
<evidence type="ECO:0000313" key="1">
    <source>
        <dbReference type="EMBL" id="KAF5887895.1"/>
    </source>
</evidence>
<name>A0A8J4WQ83_CLAMG</name>